<evidence type="ECO:0000313" key="4">
    <source>
        <dbReference type="Proteomes" id="UP000823775"/>
    </source>
</evidence>
<proteinExistence type="inferred from homology"/>
<feature type="non-terminal residue" evidence="3">
    <location>
        <position position="105"/>
    </location>
</feature>
<organism evidence="3 4">
    <name type="scientific">Datura stramonium</name>
    <name type="common">Jimsonweed</name>
    <name type="synonym">Common thornapple</name>
    <dbReference type="NCBI Taxonomy" id="4076"/>
    <lineage>
        <taxon>Eukaryota</taxon>
        <taxon>Viridiplantae</taxon>
        <taxon>Streptophyta</taxon>
        <taxon>Embryophyta</taxon>
        <taxon>Tracheophyta</taxon>
        <taxon>Spermatophyta</taxon>
        <taxon>Magnoliopsida</taxon>
        <taxon>eudicotyledons</taxon>
        <taxon>Gunneridae</taxon>
        <taxon>Pentapetalae</taxon>
        <taxon>asterids</taxon>
        <taxon>lamiids</taxon>
        <taxon>Solanales</taxon>
        <taxon>Solanaceae</taxon>
        <taxon>Solanoideae</taxon>
        <taxon>Datureae</taxon>
        <taxon>Datura</taxon>
    </lineage>
</organism>
<dbReference type="Pfam" id="PF03195">
    <property type="entry name" value="LOB"/>
    <property type="match status" value="1"/>
</dbReference>
<comment type="caution">
    <text evidence="3">The sequence shown here is derived from an EMBL/GenBank/DDBJ whole genome shotgun (WGS) entry which is preliminary data.</text>
</comment>
<name>A0ABS8SY54_DATST</name>
<accession>A0ABS8SY54</accession>
<protein>
    <recommendedName>
        <fullName evidence="2">LOB domain-containing protein</fullName>
    </recommendedName>
</protein>
<comment type="similarity">
    <text evidence="1">Belongs to the LOB domain-containing protein family.</text>
</comment>
<dbReference type="EMBL" id="JACEIK010000901">
    <property type="protein sequence ID" value="MCD7463653.1"/>
    <property type="molecule type" value="Genomic_DNA"/>
</dbReference>
<evidence type="ECO:0000256" key="1">
    <source>
        <dbReference type="ARBA" id="ARBA00005474"/>
    </source>
</evidence>
<keyword evidence="4" id="KW-1185">Reference proteome</keyword>
<dbReference type="InterPro" id="IPR004883">
    <property type="entry name" value="LOB"/>
</dbReference>
<feature type="domain" description="LOB" evidence="2">
    <location>
        <begin position="10"/>
        <end position="105"/>
    </location>
</feature>
<dbReference type="Proteomes" id="UP000823775">
    <property type="component" value="Unassembled WGS sequence"/>
</dbReference>
<evidence type="ECO:0000259" key="2">
    <source>
        <dbReference type="PROSITE" id="PS50891"/>
    </source>
</evidence>
<dbReference type="PANTHER" id="PTHR31301">
    <property type="entry name" value="LOB DOMAIN-CONTAINING PROTEIN 4-RELATED"/>
    <property type="match status" value="1"/>
</dbReference>
<dbReference type="PANTHER" id="PTHR31301:SF103">
    <property type="entry name" value="LOB DOMAIN-CONTAINING PROTEIN 5-RELATED"/>
    <property type="match status" value="1"/>
</dbReference>
<evidence type="ECO:0000313" key="3">
    <source>
        <dbReference type="EMBL" id="MCD7463653.1"/>
    </source>
</evidence>
<gene>
    <name evidence="3" type="ORF">HAX54_051076</name>
</gene>
<dbReference type="PROSITE" id="PS50891">
    <property type="entry name" value="LOB"/>
    <property type="match status" value="1"/>
</dbReference>
<reference evidence="3 4" key="1">
    <citation type="journal article" date="2021" name="BMC Genomics">
        <title>Datura genome reveals duplications of psychoactive alkaloid biosynthetic genes and high mutation rate following tissue culture.</title>
        <authorList>
            <person name="Rajewski A."/>
            <person name="Carter-House D."/>
            <person name="Stajich J."/>
            <person name="Litt A."/>
        </authorList>
    </citation>
    <scope>NUCLEOTIDE SEQUENCE [LARGE SCALE GENOMIC DNA]</scope>
    <source>
        <strain evidence="3">AR-01</strain>
    </source>
</reference>
<sequence length="105" mass="12145">MNVDMFPFITACAACRHQRKKCEPNCQLAPYFPSNRDEDFQNVYRLFGVNNTIKLLNSVPDNQKAKTIETLILEANIWKKNPVHGCLGVERKLRAEIEAHEKELE</sequence>